<dbReference type="GO" id="GO:0005634">
    <property type="term" value="C:nucleus"/>
    <property type="evidence" value="ECO:0007669"/>
    <property type="project" value="UniProtKB-SubCell"/>
</dbReference>
<organism evidence="4 5">
    <name type="scientific">Alosa alosa</name>
    <name type="common">allis shad</name>
    <dbReference type="NCBI Taxonomy" id="278164"/>
    <lineage>
        <taxon>Eukaryota</taxon>
        <taxon>Metazoa</taxon>
        <taxon>Chordata</taxon>
        <taxon>Craniata</taxon>
        <taxon>Vertebrata</taxon>
        <taxon>Euteleostomi</taxon>
        <taxon>Actinopterygii</taxon>
        <taxon>Neopterygii</taxon>
        <taxon>Teleostei</taxon>
        <taxon>Clupei</taxon>
        <taxon>Clupeiformes</taxon>
        <taxon>Clupeoidei</taxon>
        <taxon>Clupeidae</taxon>
        <taxon>Alosa</taxon>
    </lineage>
</organism>
<dbReference type="InterPro" id="IPR016197">
    <property type="entry name" value="Chromo-like_dom_sf"/>
</dbReference>
<comment type="subcellular location">
    <subcellularLocation>
        <location evidence="1">Nucleus</location>
    </subcellularLocation>
</comment>
<protein>
    <recommendedName>
        <fullName evidence="3">Chromo domain-containing protein</fullName>
    </recommendedName>
</protein>
<dbReference type="EMBL" id="JADWDJ010000011">
    <property type="protein sequence ID" value="KAG5273979.1"/>
    <property type="molecule type" value="Genomic_DNA"/>
</dbReference>
<dbReference type="InterPro" id="IPR023780">
    <property type="entry name" value="Chromo_domain"/>
</dbReference>
<evidence type="ECO:0000256" key="1">
    <source>
        <dbReference type="ARBA" id="ARBA00004123"/>
    </source>
</evidence>
<dbReference type="SMART" id="SM00298">
    <property type="entry name" value="CHROMO"/>
    <property type="match status" value="1"/>
</dbReference>
<feature type="region of interest" description="Disordered" evidence="2">
    <location>
        <begin position="30"/>
        <end position="53"/>
    </location>
</feature>
<feature type="domain" description="Chromo" evidence="3">
    <location>
        <begin position="60"/>
        <end position="118"/>
    </location>
</feature>
<evidence type="ECO:0000259" key="3">
    <source>
        <dbReference type="PROSITE" id="PS50013"/>
    </source>
</evidence>
<comment type="caution">
    <text evidence="4">The sequence shown here is derived from an EMBL/GenBank/DDBJ whole genome shotgun (WGS) entry which is preliminary data.</text>
</comment>
<reference evidence="4" key="1">
    <citation type="submission" date="2020-10" db="EMBL/GenBank/DDBJ databases">
        <title>Chromosome-scale genome assembly of the Allis shad, Alosa alosa.</title>
        <authorList>
            <person name="Margot Z."/>
            <person name="Christophe K."/>
            <person name="Cabau C."/>
            <person name="Louis A."/>
            <person name="Berthelot C."/>
            <person name="Parey E."/>
            <person name="Roest Crollius H."/>
            <person name="Montfort J."/>
            <person name="Robinson-Rechavi M."/>
            <person name="Bucao C."/>
            <person name="Bouchez O."/>
            <person name="Gislard M."/>
            <person name="Lluch J."/>
            <person name="Milhes M."/>
            <person name="Lampietro C."/>
            <person name="Lopez Roques C."/>
            <person name="Donnadieu C."/>
            <person name="Braasch I."/>
            <person name="Desvignes T."/>
            <person name="Postlethwait J."/>
            <person name="Bobe J."/>
            <person name="Guiguen Y."/>
        </authorList>
    </citation>
    <scope>NUCLEOTIDE SEQUENCE</scope>
    <source>
        <strain evidence="4">M-15738</strain>
        <tissue evidence="4">Blood</tissue>
    </source>
</reference>
<dbReference type="InterPro" id="IPR000953">
    <property type="entry name" value="Chromo/chromo_shadow_dom"/>
</dbReference>
<accession>A0AAV6GFN7</accession>
<evidence type="ECO:0000256" key="2">
    <source>
        <dbReference type="SAM" id="MobiDB-lite"/>
    </source>
</evidence>
<dbReference type="PROSITE" id="PS50013">
    <property type="entry name" value="CHROMO_2"/>
    <property type="match status" value="1"/>
</dbReference>
<dbReference type="SUPFAM" id="SSF54160">
    <property type="entry name" value="Chromo domain-like"/>
    <property type="match status" value="1"/>
</dbReference>
<sequence length="152" mass="17134">MANVHLQKAVKRPRRQLTITAERPQLTYRARGPVVPGPLQEAEPLDTPPPVLDIDGEPAYAVRALLNSRRRAGRLQYVVDWEGYGPEERSWVADEDILDPMLKAEFHRRRPDRPTPQTRDQACNQPKEVAGFLLAWRDYGGSLAIASGRMAA</sequence>
<dbReference type="AlphaFoldDB" id="A0AAV6GFN7"/>
<proteinExistence type="predicted"/>
<keyword evidence="5" id="KW-1185">Reference proteome</keyword>
<gene>
    <name evidence="4" type="ORF">AALO_G00157860</name>
</gene>
<dbReference type="Pfam" id="PF00385">
    <property type="entry name" value="Chromo"/>
    <property type="match status" value="1"/>
</dbReference>
<evidence type="ECO:0000313" key="4">
    <source>
        <dbReference type="EMBL" id="KAG5273979.1"/>
    </source>
</evidence>
<dbReference type="Proteomes" id="UP000823561">
    <property type="component" value="Chromosome 11"/>
</dbReference>
<dbReference type="Gene3D" id="2.40.50.40">
    <property type="match status" value="1"/>
</dbReference>
<name>A0AAV6GFN7_9TELE</name>
<evidence type="ECO:0000313" key="5">
    <source>
        <dbReference type="Proteomes" id="UP000823561"/>
    </source>
</evidence>